<feature type="region of interest" description="Disordered" evidence="1">
    <location>
        <begin position="319"/>
        <end position="353"/>
    </location>
</feature>
<feature type="compositionally biased region" description="Polar residues" evidence="1">
    <location>
        <begin position="250"/>
        <end position="265"/>
    </location>
</feature>
<evidence type="ECO:0000256" key="2">
    <source>
        <dbReference type="SAM" id="Phobius"/>
    </source>
</evidence>
<proteinExistence type="predicted"/>
<feature type="compositionally biased region" description="Low complexity" evidence="1">
    <location>
        <begin position="453"/>
        <end position="464"/>
    </location>
</feature>
<feature type="compositionally biased region" description="Low complexity" evidence="1">
    <location>
        <begin position="323"/>
        <end position="344"/>
    </location>
</feature>
<comment type="caution">
    <text evidence="3">The sequence shown here is derived from an EMBL/GenBank/DDBJ whole genome shotgun (WGS) entry which is preliminary data.</text>
</comment>
<feature type="region of interest" description="Disordered" evidence="1">
    <location>
        <begin position="937"/>
        <end position="1026"/>
    </location>
</feature>
<name>A0AAV4BAS1_9GAST</name>
<dbReference type="Proteomes" id="UP000735302">
    <property type="component" value="Unassembled WGS sequence"/>
</dbReference>
<dbReference type="EMBL" id="BLXT01004654">
    <property type="protein sequence ID" value="GFO16247.1"/>
    <property type="molecule type" value="Genomic_DNA"/>
</dbReference>
<reference evidence="3 4" key="1">
    <citation type="journal article" date="2021" name="Elife">
        <title>Chloroplast acquisition without the gene transfer in kleptoplastic sea slugs, Plakobranchus ocellatus.</title>
        <authorList>
            <person name="Maeda T."/>
            <person name="Takahashi S."/>
            <person name="Yoshida T."/>
            <person name="Shimamura S."/>
            <person name="Takaki Y."/>
            <person name="Nagai Y."/>
            <person name="Toyoda A."/>
            <person name="Suzuki Y."/>
            <person name="Arimoto A."/>
            <person name="Ishii H."/>
            <person name="Satoh N."/>
            <person name="Nishiyama T."/>
            <person name="Hasebe M."/>
            <person name="Maruyama T."/>
            <person name="Minagawa J."/>
            <person name="Obokata J."/>
            <person name="Shigenobu S."/>
        </authorList>
    </citation>
    <scope>NUCLEOTIDE SEQUENCE [LARGE SCALE GENOMIC DNA]</scope>
</reference>
<keyword evidence="2" id="KW-0812">Transmembrane</keyword>
<organism evidence="3 4">
    <name type="scientific">Plakobranchus ocellatus</name>
    <dbReference type="NCBI Taxonomy" id="259542"/>
    <lineage>
        <taxon>Eukaryota</taxon>
        <taxon>Metazoa</taxon>
        <taxon>Spiralia</taxon>
        <taxon>Lophotrochozoa</taxon>
        <taxon>Mollusca</taxon>
        <taxon>Gastropoda</taxon>
        <taxon>Heterobranchia</taxon>
        <taxon>Euthyneura</taxon>
        <taxon>Panpulmonata</taxon>
        <taxon>Sacoglossa</taxon>
        <taxon>Placobranchoidea</taxon>
        <taxon>Plakobranchidae</taxon>
        <taxon>Plakobranchus</taxon>
    </lineage>
</organism>
<feature type="region of interest" description="Disordered" evidence="1">
    <location>
        <begin position="1122"/>
        <end position="1141"/>
    </location>
</feature>
<feature type="compositionally biased region" description="Low complexity" evidence="1">
    <location>
        <begin position="1292"/>
        <end position="1301"/>
    </location>
</feature>
<feature type="region of interest" description="Disordered" evidence="1">
    <location>
        <begin position="644"/>
        <end position="716"/>
    </location>
</feature>
<feature type="non-terminal residue" evidence="3">
    <location>
        <position position="1"/>
    </location>
</feature>
<keyword evidence="2" id="KW-1133">Transmembrane helix</keyword>
<feature type="region of interest" description="Disordered" evidence="1">
    <location>
        <begin position="90"/>
        <end position="124"/>
    </location>
</feature>
<accession>A0AAV4BAS1</accession>
<evidence type="ECO:0000256" key="1">
    <source>
        <dbReference type="SAM" id="MobiDB-lite"/>
    </source>
</evidence>
<keyword evidence="4" id="KW-1185">Reference proteome</keyword>
<evidence type="ECO:0000313" key="4">
    <source>
        <dbReference type="Proteomes" id="UP000735302"/>
    </source>
</evidence>
<feature type="compositionally biased region" description="Basic and acidic residues" evidence="1">
    <location>
        <begin position="1444"/>
        <end position="1466"/>
    </location>
</feature>
<feature type="compositionally biased region" description="Polar residues" evidence="1">
    <location>
        <begin position="1302"/>
        <end position="1316"/>
    </location>
</feature>
<feature type="region of interest" description="Disordered" evidence="1">
    <location>
        <begin position="1277"/>
        <end position="1329"/>
    </location>
</feature>
<feature type="compositionally biased region" description="Acidic residues" evidence="1">
    <location>
        <begin position="755"/>
        <end position="764"/>
    </location>
</feature>
<feature type="region of interest" description="Disordered" evidence="1">
    <location>
        <begin position="243"/>
        <end position="303"/>
    </location>
</feature>
<feature type="compositionally biased region" description="Low complexity" evidence="1">
    <location>
        <begin position="995"/>
        <end position="1013"/>
    </location>
</feature>
<feature type="region of interest" description="Disordered" evidence="1">
    <location>
        <begin position="752"/>
        <end position="897"/>
    </location>
</feature>
<feature type="region of interest" description="Disordered" evidence="1">
    <location>
        <begin position="1426"/>
        <end position="1527"/>
    </location>
</feature>
<keyword evidence="2" id="KW-0472">Membrane</keyword>
<feature type="compositionally biased region" description="Basic and acidic residues" evidence="1">
    <location>
        <begin position="960"/>
        <end position="991"/>
    </location>
</feature>
<feature type="compositionally biased region" description="Polar residues" evidence="1">
    <location>
        <begin position="90"/>
        <end position="118"/>
    </location>
</feature>
<feature type="compositionally biased region" description="Polar residues" evidence="1">
    <location>
        <begin position="1426"/>
        <end position="1442"/>
    </location>
</feature>
<sequence length="1660" mass="181803">ISQFVQIVQSDYDQVAMETTLLWLLLAESLVLPHLLWVLSGRYRHAVRYLWRVYILRDATAREEDAAACTLQAYRMKAKETSVHLYNNGSATQQLNGNASRATKSESDISTAQGPSGNQRDRGDHTVVKMASTATSTSTSAMKTSTTDLDDGMVAVASLPSRTDAVPLKYLSQYAKVKTSNDIPAQKTDVEEIKPVVTEQTTESVVGGEFGLYDIVHDEVYENKQMSSPGVWASRIEPKKGFESAGGGVTSHSTPNTPTKSSLGVSPNPPSRKAGSTSSSGSSSYSRVKRSASATSRQEWKERMRKKHLPAIFINSSFEEDNAQSPSDAQSISAQSSTSAQTHSYENVNEMNSKDVPLIAQTLEKNESANVSVSKKSYVAPSVPKNPSTESMHYVTSANYVETLNSLPTPVLNKQSTMESEGISGMYEDGDIKDVLDSSVALESITHDKTMGQSQKKSSVSSDSVHLKENLMQPPPFSSKELKSHQANPKTEKIHLIKHVIQGVDNYAFEFGTEERLPGTVQSDIFYDDTVVSPFTQETSLSSPTASPPVGLDHSSGGTPVDKTIFEVSPGNGNKSASSEGDLHAKSTLSTLSEAFVSSEPQLVPNTTAVDATPTSFVNTSAPIPLHSRRAKYRQMLASSDLIVSSVDEPNDDPQTDVATHENSLNNETGTGQTNEKDTDHAHAANHVEGLSSDGGQSNSGTWKTAGGPDQETVTPELNNVSQDWNQLETVSGSEMLFLKTKSVRTAAEVILESSIEEDEEDEDRKEKEEKAAEGDEVDALSNGGSRVNEEEWQKLPPANLASFSTRENLNEVGQIDYNITSRSSSPDSSPPPFERDGNGDGAESVPDLLHGTVSKSLPPEDLEKDTRDPEINTEPTRNLPNLKDFRTNNTSGKNPFLRESFEILSDSPEYKHYIAQNAKGKNPFFVSQDSYSDSVFESSIETSKDLSPERSPSVAQDEVSGKEVLKSEKQDTNDGINEKLPRDGQPRDVYDEFSSVPKPLPSLTPTLSPILKRPVRNRKGKQGGEEVYARLTSSEDELDGIFDDDGTRYNDPGVELNTYPSIHDTHQADYGLTVNNEKVHAASLKNSSSDNLNPWDSIAQTVEEKNTVSIDIQSDDRQVDLTESLESHSSVESDTSEHSVVLEPYGERRPQWLDDDDLSFNGNTSQWGKSGADFISQDVYHAPMRRNISSGKENIIYIHRPHPYESSTDFDAANEEISQASTDFRFTGTGETATVSSAQYPSYTTNPQHRAQLEDYATNPQHGAQLEEYDFDSVNIASNNPITTPRYQKNPRPSSSRPSRTYNQVQSNLSQNTHNPLPPPYSATHRYQPPDIQLSQHHQLVQYHFDEDIDRGFEDALSMDYLPLAAPPLPSHMNTLYTPGTSLGLYFESITEEPEDSLSLTELAEASSLNGDSIFKTQAVISRPSSRASFATSTDNQQPDSSPRLDNKYSKTFEESDPLKVEKNSSKSTPGSDSSSNSPDLRHPSHSIIDDVPSYERTSADGSEAETPSGNGNHHSSPSKSSVITHSGNPWEFSEFSVDFNKISSENALDLDPNNQKNSPWLEIDVTVGGETNADQEQQLDMSFESDFSSDNALTDDLDKDGSQTFANVDVYKLKSSSSPVQGINELEPKGNGPFLALTDKHNNVQLAEHNHSTASAYF</sequence>
<feature type="compositionally biased region" description="Low complexity" evidence="1">
    <location>
        <begin position="1467"/>
        <end position="1480"/>
    </location>
</feature>
<gene>
    <name evidence="3" type="ORF">PoB_004275200</name>
</gene>
<feature type="compositionally biased region" description="Polar residues" evidence="1">
    <location>
        <begin position="1497"/>
        <end position="1527"/>
    </location>
</feature>
<feature type="compositionally biased region" description="Polar residues" evidence="1">
    <location>
        <begin position="694"/>
        <end position="703"/>
    </location>
</feature>
<protein>
    <submittedName>
        <fullName evidence="3">Uncharacterized protein</fullName>
    </submittedName>
</protein>
<feature type="transmembrane region" description="Helical" evidence="2">
    <location>
        <begin position="21"/>
        <end position="39"/>
    </location>
</feature>
<feature type="region of interest" description="Disordered" evidence="1">
    <location>
        <begin position="446"/>
        <end position="465"/>
    </location>
</feature>
<feature type="compositionally biased region" description="Polar residues" evidence="1">
    <location>
        <begin position="657"/>
        <end position="674"/>
    </location>
</feature>
<feature type="compositionally biased region" description="Basic and acidic residues" evidence="1">
    <location>
        <begin position="765"/>
        <end position="774"/>
    </location>
</feature>
<feature type="compositionally biased region" description="Basic and acidic residues" evidence="1">
    <location>
        <begin position="1122"/>
        <end position="1138"/>
    </location>
</feature>
<feature type="compositionally biased region" description="Polar residues" evidence="1">
    <location>
        <begin position="1277"/>
        <end position="1288"/>
    </location>
</feature>
<evidence type="ECO:0000313" key="3">
    <source>
        <dbReference type="EMBL" id="GFO16247.1"/>
    </source>
</evidence>
<feature type="compositionally biased region" description="Low complexity" evidence="1">
    <location>
        <begin position="271"/>
        <end position="294"/>
    </location>
</feature>